<evidence type="ECO:0000313" key="2">
    <source>
        <dbReference type="EMBL" id="KAF5186831.1"/>
    </source>
</evidence>
<keyword evidence="3" id="KW-1185">Reference proteome</keyword>
<organism evidence="2 3">
    <name type="scientific">Thalictrum thalictroides</name>
    <name type="common">Rue-anemone</name>
    <name type="synonym">Anemone thalictroides</name>
    <dbReference type="NCBI Taxonomy" id="46969"/>
    <lineage>
        <taxon>Eukaryota</taxon>
        <taxon>Viridiplantae</taxon>
        <taxon>Streptophyta</taxon>
        <taxon>Embryophyta</taxon>
        <taxon>Tracheophyta</taxon>
        <taxon>Spermatophyta</taxon>
        <taxon>Magnoliopsida</taxon>
        <taxon>Ranunculales</taxon>
        <taxon>Ranunculaceae</taxon>
        <taxon>Thalictroideae</taxon>
        <taxon>Thalictrum</taxon>
    </lineage>
</organism>
<comment type="caution">
    <text evidence="2">The sequence shown here is derived from an EMBL/GenBank/DDBJ whole genome shotgun (WGS) entry which is preliminary data.</text>
</comment>
<name>A0A7J6VPX9_THATH</name>
<protein>
    <submittedName>
        <fullName evidence="2">Uncharacterized protein</fullName>
    </submittedName>
</protein>
<feature type="non-terminal residue" evidence="2">
    <location>
        <position position="1"/>
    </location>
</feature>
<dbReference type="EMBL" id="JABWDY010028792">
    <property type="protein sequence ID" value="KAF5186831.1"/>
    <property type="molecule type" value="Genomic_DNA"/>
</dbReference>
<evidence type="ECO:0000313" key="3">
    <source>
        <dbReference type="Proteomes" id="UP000554482"/>
    </source>
</evidence>
<reference evidence="2 3" key="1">
    <citation type="submission" date="2020-06" db="EMBL/GenBank/DDBJ databases">
        <title>Transcriptomic and genomic resources for Thalictrum thalictroides and T. hernandezii: Facilitating candidate gene discovery in an emerging model plant lineage.</title>
        <authorList>
            <person name="Arias T."/>
            <person name="Riano-Pachon D.M."/>
            <person name="Di Stilio V.S."/>
        </authorList>
    </citation>
    <scope>NUCLEOTIDE SEQUENCE [LARGE SCALE GENOMIC DNA]</scope>
    <source>
        <strain evidence="3">cv. WT478/WT964</strain>
        <tissue evidence="2">Leaves</tissue>
    </source>
</reference>
<feature type="region of interest" description="Disordered" evidence="1">
    <location>
        <begin position="241"/>
        <end position="392"/>
    </location>
</feature>
<feature type="region of interest" description="Disordered" evidence="1">
    <location>
        <begin position="29"/>
        <end position="48"/>
    </location>
</feature>
<dbReference type="AlphaFoldDB" id="A0A7J6VPX9"/>
<feature type="region of interest" description="Disordered" evidence="1">
    <location>
        <begin position="199"/>
        <end position="224"/>
    </location>
</feature>
<feature type="compositionally biased region" description="Acidic residues" evidence="1">
    <location>
        <begin position="29"/>
        <end position="44"/>
    </location>
</feature>
<feature type="compositionally biased region" description="Low complexity" evidence="1">
    <location>
        <begin position="378"/>
        <end position="392"/>
    </location>
</feature>
<evidence type="ECO:0000256" key="1">
    <source>
        <dbReference type="SAM" id="MobiDB-lite"/>
    </source>
</evidence>
<accession>A0A7J6VPX9</accession>
<feature type="compositionally biased region" description="Polar residues" evidence="1">
    <location>
        <begin position="54"/>
        <end position="63"/>
    </location>
</feature>
<proteinExistence type="predicted"/>
<sequence length="392" mass="43537">KKFDEDHETVEFLGKKFDIDQLDASDEEYCISESESEDEGEPEVDAPVPLLKKSASQVSNEGTSAAHEHHNVGGNLDGEDGDFIKRTEELEEDEETENNDGKRLKLRLPYAQFTHRYFTVAYYQKAYEGHISPIKHESAWTKIPLTELNVLPPIKKKGPGRNKRQRRIDAYEAELTGKRRNDKRCRRCGVFGHNTTTCENEPEQDADQTRAAEVNVPNRGGRPSLRLPRVVWDVETGTTRVLPTRGAGSGTTAAERVELVRGRGRGRGRAQNVGGRGRGRGRDQNVGGRGRGRGRNNQNVPIQDDAVPSQPPQPCTPQPMEGITPQSQPTPPPQQFYYRAPSRNPSIYFRPPDHRAPPARTSSRLAFLFGLDDHGHTSSSAASGSSQASNNV</sequence>
<dbReference type="Proteomes" id="UP000554482">
    <property type="component" value="Unassembled WGS sequence"/>
</dbReference>
<feature type="region of interest" description="Disordered" evidence="1">
    <location>
        <begin position="53"/>
        <end position="81"/>
    </location>
</feature>
<gene>
    <name evidence="2" type="ORF">FRX31_023582</name>
</gene>